<proteinExistence type="predicted"/>
<evidence type="ECO:0000313" key="1">
    <source>
        <dbReference type="Proteomes" id="UP000887580"/>
    </source>
</evidence>
<name>A0AC35F635_9BILA</name>
<organism evidence="1 2">
    <name type="scientific">Panagrolaimus sp. PS1159</name>
    <dbReference type="NCBI Taxonomy" id="55785"/>
    <lineage>
        <taxon>Eukaryota</taxon>
        <taxon>Metazoa</taxon>
        <taxon>Ecdysozoa</taxon>
        <taxon>Nematoda</taxon>
        <taxon>Chromadorea</taxon>
        <taxon>Rhabditida</taxon>
        <taxon>Tylenchina</taxon>
        <taxon>Panagrolaimomorpha</taxon>
        <taxon>Panagrolaimoidea</taxon>
        <taxon>Panagrolaimidae</taxon>
        <taxon>Panagrolaimus</taxon>
    </lineage>
</organism>
<evidence type="ECO:0000313" key="2">
    <source>
        <dbReference type="WBParaSite" id="PS1159_v2.g14196.t1"/>
    </source>
</evidence>
<dbReference type="WBParaSite" id="PS1159_v2.g14196.t1">
    <property type="protein sequence ID" value="PS1159_v2.g14196.t1"/>
    <property type="gene ID" value="PS1159_v2.g14196"/>
</dbReference>
<protein>
    <submittedName>
        <fullName evidence="2">Uncharacterized protein</fullName>
    </submittedName>
</protein>
<dbReference type="Proteomes" id="UP000887580">
    <property type="component" value="Unplaced"/>
</dbReference>
<sequence>MKQTPKARRQRAKLSIVPEEILIAPENVPGTFLNLSQTEFDEMVNDNESALAFAAKVGLIQNVRKCPKCERDMALCKFNNSCGYRWVCRRTEKSKRFTCSVRGMKKDTILDDRLVGILTMLRIMYYFSKNVSDSEIIKSLDIGHVRSAQTILSRLREMVDVEIRIDHFGFILFWGTRYKPEKFSTPSDEKPSCNNNNNAIQNSNFSAPPPFAIKEENPITESMDAAEKEVEEEAPLPPPSENVVKNEEELSFTCSTAKEEKEKEETKEYNYNSVFDLNQELTLSESSSSDDSSGSDSD</sequence>
<accession>A0AC35F635</accession>
<reference evidence="2" key="1">
    <citation type="submission" date="2022-11" db="UniProtKB">
        <authorList>
            <consortium name="WormBaseParasite"/>
        </authorList>
    </citation>
    <scope>IDENTIFICATION</scope>
</reference>